<reference evidence="2" key="1">
    <citation type="submission" date="2023-03" db="EMBL/GenBank/DDBJ databases">
        <authorList>
            <person name="Steffen K."/>
            <person name="Cardenas P."/>
        </authorList>
    </citation>
    <scope>NUCLEOTIDE SEQUENCE</scope>
</reference>
<keyword evidence="1" id="KW-0812">Transmembrane</keyword>
<feature type="transmembrane region" description="Helical" evidence="1">
    <location>
        <begin position="228"/>
        <end position="250"/>
    </location>
</feature>
<feature type="transmembrane region" description="Helical" evidence="1">
    <location>
        <begin position="169"/>
        <end position="192"/>
    </location>
</feature>
<evidence type="ECO:0000313" key="2">
    <source>
        <dbReference type="EMBL" id="CAI8013580.1"/>
    </source>
</evidence>
<gene>
    <name evidence="2" type="ORF">GBAR_LOCUS8592</name>
</gene>
<name>A0AA35RL64_GEOBA</name>
<protein>
    <submittedName>
        <fullName evidence="2">Uncharacterized protein</fullName>
    </submittedName>
</protein>
<sequence length="291" mass="31869">MPTKPGPLSGWSISNGNPESIAMVHKVTQQYFAESAISRGGRGYLAMGPATHTDVFGRLLAPDPEHHDFITGDVLHQWAPNCSCNMQPNVTVLFNHLPICNISLLPAWVLAVIIGLYGWFKISRLGPSVPGSISYADTFFMYAMMITSGFVVHSLFLVECGAAPVTQPFVYVAITDSCLTSCIAISFIFNGLIDLRLISEKKLWISWVIYGVVFILEFSNVINPSSLYTLSIAVACPTYLLCQLPILYHLNRVCPILYLMAAAITGGVSFLLFAEYICLLCSTLGAWSIEV</sequence>
<comment type="caution">
    <text evidence="2">The sequence shown here is derived from an EMBL/GenBank/DDBJ whole genome shotgun (WGS) entry which is preliminary data.</text>
</comment>
<keyword evidence="1" id="KW-0472">Membrane</keyword>
<feature type="transmembrane region" description="Helical" evidence="1">
    <location>
        <begin position="204"/>
        <end position="222"/>
    </location>
</feature>
<keyword evidence="3" id="KW-1185">Reference proteome</keyword>
<feature type="transmembrane region" description="Helical" evidence="1">
    <location>
        <begin position="257"/>
        <end position="289"/>
    </location>
</feature>
<feature type="transmembrane region" description="Helical" evidence="1">
    <location>
        <begin position="96"/>
        <end position="119"/>
    </location>
</feature>
<proteinExistence type="predicted"/>
<evidence type="ECO:0000313" key="3">
    <source>
        <dbReference type="Proteomes" id="UP001174909"/>
    </source>
</evidence>
<dbReference type="Proteomes" id="UP001174909">
    <property type="component" value="Unassembled WGS sequence"/>
</dbReference>
<organism evidence="2 3">
    <name type="scientific">Geodia barretti</name>
    <name type="common">Barrett's horny sponge</name>
    <dbReference type="NCBI Taxonomy" id="519541"/>
    <lineage>
        <taxon>Eukaryota</taxon>
        <taxon>Metazoa</taxon>
        <taxon>Porifera</taxon>
        <taxon>Demospongiae</taxon>
        <taxon>Heteroscleromorpha</taxon>
        <taxon>Tetractinellida</taxon>
        <taxon>Astrophorina</taxon>
        <taxon>Geodiidae</taxon>
        <taxon>Geodia</taxon>
    </lineage>
</organism>
<dbReference type="AlphaFoldDB" id="A0AA35RL64"/>
<keyword evidence="1" id="KW-1133">Transmembrane helix</keyword>
<evidence type="ECO:0000256" key="1">
    <source>
        <dbReference type="SAM" id="Phobius"/>
    </source>
</evidence>
<dbReference type="EMBL" id="CASHTH010001278">
    <property type="protein sequence ID" value="CAI8013580.1"/>
    <property type="molecule type" value="Genomic_DNA"/>
</dbReference>
<feature type="transmembrane region" description="Helical" evidence="1">
    <location>
        <begin position="139"/>
        <end position="157"/>
    </location>
</feature>
<accession>A0AA35RL64</accession>